<dbReference type="FunFam" id="1.20.58.830:FF:000005">
    <property type="entry name" value="Erythrocyte membrane protein 1, PfEMP1"/>
    <property type="match status" value="1"/>
</dbReference>
<feature type="compositionally biased region" description="Basic and acidic residues" evidence="1">
    <location>
        <begin position="48"/>
        <end position="59"/>
    </location>
</feature>
<feature type="region of interest" description="Disordered" evidence="1">
    <location>
        <begin position="852"/>
        <end position="909"/>
    </location>
</feature>
<feature type="compositionally biased region" description="Basic and acidic residues" evidence="1">
    <location>
        <begin position="1328"/>
        <end position="1344"/>
    </location>
</feature>
<protein>
    <recommendedName>
        <fullName evidence="10">Erythrocyte membrane protein 1</fullName>
    </recommendedName>
</protein>
<dbReference type="GO" id="GO:0016020">
    <property type="term" value="C:membrane"/>
    <property type="evidence" value="ECO:0007669"/>
    <property type="project" value="InterPro"/>
</dbReference>
<feature type="compositionally biased region" description="Basic and acidic residues" evidence="1">
    <location>
        <begin position="762"/>
        <end position="795"/>
    </location>
</feature>
<dbReference type="Gene3D" id="1.20.1310.20">
    <property type="entry name" value="Duffy-antigen binding domain"/>
    <property type="match status" value="2"/>
</dbReference>
<dbReference type="Pfam" id="PF22672">
    <property type="entry name" value="DBL_C"/>
    <property type="match status" value="2"/>
</dbReference>
<dbReference type="InterPro" id="IPR042202">
    <property type="entry name" value="Duffy-ag-bd_sf"/>
</dbReference>
<organism evidence="8 9">
    <name type="scientific">Plasmodium falciparum (isolate NF54)</name>
    <dbReference type="NCBI Taxonomy" id="5843"/>
    <lineage>
        <taxon>Eukaryota</taxon>
        <taxon>Sar</taxon>
        <taxon>Alveolata</taxon>
        <taxon>Apicomplexa</taxon>
        <taxon>Aconoidasida</taxon>
        <taxon>Haemosporida</taxon>
        <taxon>Plasmodiidae</taxon>
        <taxon>Plasmodium</taxon>
        <taxon>Plasmodium (Laverania)</taxon>
    </lineage>
</organism>
<evidence type="ECO:0000259" key="3">
    <source>
        <dbReference type="Pfam" id="PF05424"/>
    </source>
</evidence>
<evidence type="ECO:0000313" key="8">
    <source>
        <dbReference type="EMBL" id="EWC88236.1"/>
    </source>
</evidence>
<feature type="domain" description="Duffy-binding-like" evidence="7">
    <location>
        <begin position="311"/>
        <end position="469"/>
    </location>
</feature>
<sequence>MVRTLDPEEELRGIEDTTAKHALDKIGEKIYEKAKKNAEQYRSQLHGRLSDARFEKAPKEQQTPSGPCGLNHEYHTNATNGKSYPCRTGKEERFSQVHGGECDKNKISGNKDDEGACAPYRRLNLCVRNLENISNYGKINNDTLLADVCLAALHEGAAISSDHGKYQETNNDVNANICTMLARSFADIGDIIRGKDLYRGVNGNDKLEKNLKKIFGIIYEGLTKANGKKGQKPAKDHYGDDENYYKLREDWWNNNRLMVWYAITCGAPKEAQYFRKTCGSGERTKDNCRCAIHGVPTYFDYVPQYLRWFEEWAEEFCRLRKHKLQNAIKNCRGENNEKYCDLNGYDCEKTIRGKKKLFEGADCKKCTVTCDNFVPWIKNQKQEFDKQKNKYAEEIKKAKADEETSSRNINNIYEKDFYERLKTHYGSVNEFLKKLNEERICKDEPKVKEEKADAVDFTKDETNGTFYRTTYCEACPWCGAEKVNGQNGKGGKWEPKNEACSQEEERIFDEQNITEIPVLTPEEGQSGILKKYSKFCKNGATGEKSKNGNQIETWKCYYDENENKKDGNGAINFCVLQNDKIGKKEEKSMHYHPFFWKWVTEMLIDSMYWRKELKSCINNKRGKCKNKKCNNDCKCYESWVQQKENEWKLILQHFKKQGGFSIFGNDYNYALKALLDVKEILTNIKDTYGNVKELEGINNMLEKENENNEQEASGGNNSQKKNTIDLMIDHEQKEAQNCKENNPDKCENTPGVRSQTPPANQDDVHDDVHDDLHDNEITRRDLNIKVDPQEVHHEEEVVEEEPEATKAVKEDTDGEGGSPKEDEEAAKRPSQEDPKVCETVDKALTETNLKDACPTKYGKNAPVSWKCIPTSGSGVTATGGGSGEPKGRHRREANPAKASDSNQGAICVPPRRRRLYIQKLHDWATAVSPQASGDKATQAAEPQASDKAAQVTEASASSSSSESNSVQTTPASTSSPSNSRDVDLVKAFVESAAVETFFLWDRYKKENTKRQGGGAGGLGGVPGVELPELPVSNSVEKTPQTQLASGDIPTPFLRQMFYTLGDYRDILVRGGNTSDSGNTNGSNNNNIVLLASENKQEMENIQEQLKVFFSNSGNQSSTVGRNPSQSRVTPASLWGDFAQYIWNGMICALTYEEKTSGSDDKGVKIEQNEGLKEALLEDKTNEPKKPQYQYKTVELKEENSDTQPITPGSSSPSGGDPINNPKLTQFVERPPYFRYLHEWGQNFCKKRKGMLENIKKECMKDSNSGSTGKKVQKCSCYGEHCDDQLKDDPSIFPSLNCPSCGRHCSFYKKWIKKKRTEFEKQSNAYEQQKTKYQRETKGAENTDHDNGFYTRLQNLPDAAAFLQKLGSCSKKVSEKDNEKIFEDTEQTFKDADNCKPCSQFKINCKSGDGHCDNNKGNHCQSKSSIEAKHIKKEGGLAEDIDMLVSDNGTTGFYDLSICISSGIFKGIRKDIWECGNVCGYNVCKPKNVNGETFEGQANGKNQIIFIRALFKIWLEYFLKDYNKINAKISYCKENGGTNICIKNCADKWIKLKKEEWGKIKEHYLEKKHEDGDNDMTSLVTNFLRDVQPQTDVNKAIEPCKGLENFEKSCGLHGDANEQNKNGYQDAIDCLLDKLRKEATSCPGKTSDKTQAKCQESTPPDDDESLEEEENTVGKQQPSFCPKPPEPKPEDEGGCETAQTTPKEPTADGGEGTENQPPRKKTTSHNLHIHSQVIIPAIY</sequence>
<evidence type="ECO:0000313" key="9">
    <source>
        <dbReference type="Proteomes" id="UP000030673"/>
    </source>
</evidence>
<feature type="region of interest" description="Disordered" evidence="1">
    <location>
        <begin position="1322"/>
        <end position="1344"/>
    </location>
</feature>
<evidence type="ECO:0000259" key="7">
    <source>
        <dbReference type="Pfam" id="PF22672"/>
    </source>
</evidence>
<dbReference type="Proteomes" id="UP000030673">
    <property type="component" value="Unassembled WGS sequence"/>
</dbReference>
<dbReference type="EMBL" id="KE123825">
    <property type="protein sequence ID" value="EWC88236.1"/>
    <property type="molecule type" value="Genomic_DNA"/>
</dbReference>
<evidence type="ECO:0000256" key="1">
    <source>
        <dbReference type="SAM" id="MobiDB-lite"/>
    </source>
</evidence>
<dbReference type="InterPro" id="IPR008602">
    <property type="entry name" value="Duffy-antigen-binding"/>
</dbReference>
<feature type="domain" description="Duffy-binding-like" evidence="2">
    <location>
        <begin position="1509"/>
        <end position="1648"/>
    </location>
</feature>
<feature type="compositionally biased region" description="Acidic residues" evidence="1">
    <location>
        <begin position="1658"/>
        <end position="1670"/>
    </location>
</feature>
<dbReference type="Pfam" id="PF18562">
    <property type="entry name" value="CIDR1_gamma"/>
    <property type="match status" value="1"/>
</dbReference>
<dbReference type="InterPro" id="IPR041480">
    <property type="entry name" value="CIDR1_gamma"/>
</dbReference>
<dbReference type="FunFam" id="1.20.58.1930:FF:000001">
    <property type="entry name" value="Erythrocyte membrane protein 1, PfEMP1"/>
    <property type="match status" value="1"/>
</dbReference>
<feature type="domain" description="Cysteine-rich interdomain region 1 gamma" evidence="5">
    <location>
        <begin position="1438"/>
        <end position="1487"/>
    </location>
</feature>
<dbReference type="Pfam" id="PF15447">
    <property type="entry name" value="NTS"/>
    <property type="match status" value="1"/>
</dbReference>
<dbReference type="InterPro" id="IPR049158">
    <property type="entry name" value="PfEMP1_CIDRalpha1_dom"/>
</dbReference>
<feature type="domain" description="PfEMP1 CIDRalpha1" evidence="6">
    <location>
        <begin position="514"/>
        <end position="564"/>
    </location>
</feature>
<name>W7JU36_PLAFO</name>
<feature type="domain" description="Duffy-binding-like" evidence="2">
    <location>
        <begin position="594"/>
        <end position="746"/>
    </location>
</feature>
<feature type="compositionally biased region" description="Basic and acidic residues" evidence="1">
    <location>
        <begin position="735"/>
        <end position="747"/>
    </location>
</feature>
<evidence type="ECO:0000259" key="6">
    <source>
        <dbReference type="Pfam" id="PF21807"/>
    </source>
</evidence>
<gene>
    <name evidence="8" type="ORF">PFNF54_02981</name>
</gene>
<dbReference type="InterPro" id="IPR004258">
    <property type="entry name" value="DBL"/>
</dbReference>
<feature type="compositionally biased region" description="Low complexity" evidence="1">
    <location>
        <begin position="948"/>
        <end position="979"/>
    </location>
</feature>
<dbReference type="OMA" id="GMLENIK"/>
<evidence type="ECO:0008006" key="10">
    <source>
        <dbReference type="Google" id="ProtNLM"/>
    </source>
</evidence>
<dbReference type="FunFam" id="1.20.58.830:FF:000001">
    <property type="entry name" value="Erythrocyte membrane protein 1, PfEMP1"/>
    <property type="match status" value="1"/>
</dbReference>
<accession>W7JU36</accession>
<dbReference type="InterPro" id="IPR054595">
    <property type="entry name" value="DBL_C"/>
</dbReference>
<feature type="domain" description="Plasmodium falciparum erythrocyte membrane protein-1 N-terminal segment" evidence="4">
    <location>
        <begin position="18"/>
        <end position="53"/>
    </location>
</feature>
<feature type="region of interest" description="Disordered" evidence="1">
    <location>
        <begin position="1640"/>
        <end position="1738"/>
    </location>
</feature>
<feature type="region of interest" description="Disordered" evidence="1">
    <location>
        <begin position="735"/>
        <end position="837"/>
    </location>
</feature>
<feature type="region of interest" description="Disordered" evidence="1">
    <location>
        <begin position="37"/>
        <end position="74"/>
    </location>
</feature>
<feature type="region of interest" description="Disordered" evidence="1">
    <location>
        <begin position="1195"/>
        <end position="1223"/>
    </location>
</feature>
<feature type="compositionally biased region" description="Low complexity" evidence="1">
    <location>
        <begin position="1207"/>
        <end position="1217"/>
    </location>
</feature>
<dbReference type="Pfam" id="PF21807">
    <property type="entry name" value="PfEMP1_CIDRalpha1_dom"/>
    <property type="match status" value="1"/>
</dbReference>
<dbReference type="Pfam" id="PF03011">
    <property type="entry name" value="PFEMP"/>
    <property type="match status" value="2"/>
</dbReference>
<evidence type="ECO:0000259" key="2">
    <source>
        <dbReference type="Pfam" id="PF03011"/>
    </source>
</evidence>
<evidence type="ECO:0000259" key="5">
    <source>
        <dbReference type="Pfam" id="PF18562"/>
    </source>
</evidence>
<feature type="region of interest" description="Disordered" evidence="1">
    <location>
        <begin position="928"/>
        <end position="980"/>
    </location>
</feature>
<dbReference type="Gene3D" id="1.20.58.830">
    <property type="match status" value="3"/>
</dbReference>
<dbReference type="SUPFAM" id="SSF140924">
    <property type="entry name" value="Duffy binding domain-like"/>
    <property type="match status" value="4"/>
</dbReference>
<feature type="compositionally biased region" description="Basic and acidic residues" evidence="1">
    <location>
        <begin position="825"/>
        <end position="837"/>
    </location>
</feature>
<dbReference type="Pfam" id="PF05424">
    <property type="entry name" value="Duffy_binding"/>
    <property type="match status" value="2"/>
</dbReference>
<dbReference type="GO" id="GO:0046789">
    <property type="term" value="F:host cell surface receptor binding"/>
    <property type="evidence" value="ECO:0007669"/>
    <property type="project" value="InterPro"/>
</dbReference>
<proteinExistence type="predicted"/>
<dbReference type="InterPro" id="IPR029210">
    <property type="entry name" value="PfEMP1_NTS"/>
</dbReference>
<dbReference type="Gene3D" id="1.20.58.1930">
    <property type="match status" value="1"/>
</dbReference>
<reference evidence="8 9" key="1">
    <citation type="submission" date="2013-02" db="EMBL/GenBank/DDBJ databases">
        <title>The Genome Sequence of Plasmodium falciparum NF54.</title>
        <authorList>
            <consortium name="The Broad Institute Genome Sequencing Platform"/>
            <consortium name="The Broad Institute Genome Sequencing Center for Infectious Disease"/>
            <person name="Neafsey D."/>
            <person name="Cheeseman I."/>
            <person name="Volkman S."/>
            <person name="Adams J."/>
            <person name="Walker B."/>
            <person name="Young S.K."/>
            <person name="Zeng Q."/>
            <person name="Gargeya S."/>
            <person name="Fitzgerald M."/>
            <person name="Haas B."/>
            <person name="Abouelleil A."/>
            <person name="Alvarado L."/>
            <person name="Arachchi H.M."/>
            <person name="Berlin A.M."/>
            <person name="Chapman S.B."/>
            <person name="Dewar J."/>
            <person name="Goldberg J."/>
            <person name="Griggs A."/>
            <person name="Gujja S."/>
            <person name="Hansen M."/>
            <person name="Howarth C."/>
            <person name="Imamovic A."/>
            <person name="Larimer J."/>
            <person name="McCowan C."/>
            <person name="Murphy C."/>
            <person name="Neiman D."/>
            <person name="Pearson M."/>
            <person name="Priest M."/>
            <person name="Roberts A."/>
            <person name="Saif S."/>
            <person name="Shea T."/>
            <person name="Sisk P."/>
            <person name="Sykes S."/>
            <person name="Wortman J."/>
            <person name="Nusbaum C."/>
            <person name="Birren B."/>
        </authorList>
    </citation>
    <scope>NUCLEOTIDE SEQUENCE [LARGE SCALE GENOMIC DNA]</scope>
    <source>
        <strain evidence="8 9">NF54</strain>
    </source>
</reference>
<feature type="domain" description="Duffy-antigen binding" evidence="3">
    <location>
        <begin position="906"/>
        <end position="1164"/>
    </location>
</feature>
<evidence type="ECO:0000259" key="4">
    <source>
        <dbReference type="Pfam" id="PF15447"/>
    </source>
</evidence>
<keyword evidence="9" id="KW-1185">Reference proteome</keyword>
<feature type="domain" description="Duffy-antigen binding" evidence="3">
    <location>
        <begin position="115"/>
        <end position="307"/>
    </location>
</feature>
<feature type="domain" description="Duffy-binding-like" evidence="7">
    <location>
        <begin position="1238"/>
        <end position="1391"/>
    </location>
</feature>